<evidence type="ECO:0000313" key="3">
    <source>
        <dbReference type="Proteomes" id="UP001168146"/>
    </source>
</evidence>
<organism evidence="2 3">
    <name type="scientific">Friedmanniomyces endolithicus</name>
    <dbReference type="NCBI Taxonomy" id="329885"/>
    <lineage>
        <taxon>Eukaryota</taxon>
        <taxon>Fungi</taxon>
        <taxon>Dikarya</taxon>
        <taxon>Ascomycota</taxon>
        <taxon>Pezizomycotina</taxon>
        <taxon>Dothideomycetes</taxon>
        <taxon>Dothideomycetidae</taxon>
        <taxon>Mycosphaerellales</taxon>
        <taxon>Teratosphaeriaceae</taxon>
        <taxon>Friedmanniomyces</taxon>
    </lineage>
</organism>
<evidence type="ECO:0000256" key="1">
    <source>
        <dbReference type="SAM" id="MobiDB-lite"/>
    </source>
</evidence>
<dbReference type="AlphaFoldDB" id="A0AAN6FZM8"/>
<comment type="caution">
    <text evidence="2">The sequence shown here is derived from an EMBL/GenBank/DDBJ whole genome shotgun (WGS) entry which is preliminary data.</text>
</comment>
<proteinExistence type="predicted"/>
<accession>A0AAN6FZM8</accession>
<feature type="compositionally biased region" description="Polar residues" evidence="1">
    <location>
        <begin position="1"/>
        <end position="16"/>
    </location>
</feature>
<evidence type="ECO:0000313" key="2">
    <source>
        <dbReference type="EMBL" id="KAK0326933.1"/>
    </source>
</evidence>
<dbReference type="Proteomes" id="UP001168146">
    <property type="component" value="Unassembled WGS sequence"/>
</dbReference>
<feature type="region of interest" description="Disordered" evidence="1">
    <location>
        <begin position="1"/>
        <end position="108"/>
    </location>
</feature>
<gene>
    <name evidence="2" type="ORF">LTR82_001693</name>
</gene>
<dbReference type="EMBL" id="JASUXU010000003">
    <property type="protein sequence ID" value="KAK0326933.1"/>
    <property type="molecule type" value="Genomic_DNA"/>
</dbReference>
<protein>
    <submittedName>
        <fullName evidence="2">Uncharacterized protein</fullName>
    </submittedName>
</protein>
<name>A0AAN6FZM8_9PEZI</name>
<sequence>MSSTSSNTSGPMQPSGGSEAFHSSVERSEPLTTSGHKPGVNVGNDAIPEFTAQAIPAGSAPKESTFLPNSSEAVSEGQGEGAGGEGAKAIDGITGATSGDVHKSVGGS</sequence>
<reference evidence="2" key="1">
    <citation type="submission" date="2021-12" db="EMBL/GenBank/DDBJ databases">
        <title>Black yeast isolated from Biological Soil Crust.</title>
        <authorList>
            <person name="Kurbessoian T."/>
        </authorList>
    </citation>
    <scope>NUCLEOTIDE SEQUENCE</scope>
    <source>
        <strain evidence="2">CCFEE 5208</strain>
    </source>
</reference>